<dbReference type="STRING" id="2512241.A0A553HTH1"/>
<dbReference type="InterPro" id="IPR056402">
    <property type="entry name" value="DA_N"/>
</dbReference>
<dbReference type="AlphaFoldDB" id="A0A553HTH1"/>
<evidence type="ECO:0000313" key="7">
    <source>
        <dbReference type="Proteomes" id="UP000319160"/>
    </source>
</evidence>
<keyword evidence="1" id="KW-0413">Isomerase</keyword>
<evidence type="ECO:0000256" key="1">
    <source>
        <dbReference type="ARBA" id="ARBA00023235"/>
    </source>
</evidence>
<dbReference type="SUPFAM" id="SSF159245">
    <property type="entry name" value="AttH-like"/>
    <property type="match status" value="1"/>
</dbReference>
<feature type="signal peptide" evidence="3">
    <location>
        <begin position="1"/>
        <end position="17"/>
    </location>
</feature>
<evidence type="ECO:0000259" key="5">
    <source>
        <dbReference type="Pfam" id="PF24137"/>
    </source>
</evidence>
<reference evidence="7" key="1">
    <citation type="submission" date="2019-06" db="EMBL/GenBank/DDBJ databases">
        <title>Draft genome sequence of the griseofulvin-producing fungus Xylaria cubensis strain G536.</title>
        <authorList>
            <person name="Mead M.E."/>
            <person name="Raja H.A."/>
            <person name="Steenwyk J.L."/>
            <person name="Knowles S.L."/>
            <person name="Oberlies N.H."/>
            <person name="Rokas A."/>
        </authorList>
    </citation>
    <scope>NUCLEOTIDE SEQUENCE [LARGE SCALE GENOMIC DNA]</scope>
    <source>
        <strain evidence="7">G536</strain>
    </source>
</reference>
<dbReference type="Pfam" id="PF24137">
    <property type="entry name" value="DA_N"/>
    <property type="match status" value="1"/>
</dbReference>
<evidence type="ECO:0000259" key="4">
    <source>
        <dbReference type="Pfam" id="PF22903"/>
    </source>
</evidence>
<feature type="domain" description="Diels-Alderase N-terminal" evidence="5">
    <location>
        <begin position="87"/>
        <end position="261"/>
    </location>
</feature>
<evidence type="ECO:0000313" key="6">
    <source>
        <dbReference type="EMBL" id="TRX91227.1"/>
    </source>
</evidence>
<dbReference type="EMBL" id="VFLP01000047">
    <property type="protein sequence ID" value="TRX91227.1"/>
    <property type="molecule type" value="Genomic_DNA"/>
</dbReference>
<comment type="caution">
    <text evidence="6">The sequence shown here is derived from an EMBL/GenBank/DDBJ whole genome shotgun (WGS) entry which is preliminary data.</text>
</comment>
<dbReference type="OrthoDB" id="5344254at2759"/>
<feature type="chain" id="PRO_5022190921" evidence="3">
    <location>
        <begin position="18"/>
        <end position="482"/>
    </location>
</feature>
<organism evidence="6 7">
    <name type="scientific">Xylaria flabelliformis</name>
    <dbReference type="NCBI Taxonomy" id="2512241"/>
    <lineage>
        <taxon>Eukaryota</taxon>
        <taxon>Fungi</taxon>
        <taxon>Dikarya</taxon>
        <taxon>Ascomycota</taxon>
        <taxon>Pezizomycotina</taxon>
        <taxon>Sordariomycetes</taxon>
        <taxon>Xylariomycetidae</taxon>
        <taxon>Xylariales</taxon>
        <taxon>Xylariaceae</taxon>
        <taxon>Xylaria</taxon>
    </lineage>
</organism>
<dbReference type="Pfam" id="PF22903">
    <property type="entry name" value="DA_C"/>
    <property type="match status" value="1"/>
</dbReference>
<proteinExistence type="inferred from homology"/>
<accession>A0A553HTH1</accession>
<dbReference type="InterPro" id="IPR054499">
    <property type="entry name" value="DA_C"/>
</dbReference>
<keyword evidence="7" id="KW-1185">Reference proteome</keyword>
<sequence length="482" mass="53473">MLIHLVPFIGLLTSALASTHGWPEPWPPHWSELSNLSPGEQVPLAVEDGDNDAGCRLSNLTAFEMVKGKKIVDFTTKAIGSLEEPKIRPLNASGGEQWEFDGVSEDGMQSFVFGFYRDPNYAILGTGNFRLSIEFAFADRTRFYEVYYPERSVVETCSMGTRGLWIDEKEGYHFSFQVNAAMTEAIVILNSDTVKGRVSIRSRALPLTADGNVWPSENATTAPIPYYHWSQPIPAGTVDTDVEIKGSSVQWTGMGGHERFWSAFSWFTCMRNLQAVRAMLGPYVLSYFSFTSNLEQNLSHQSVVLFKDGAPVFRSTSGTASETEDYALVTKTYGGAVTGTLKDKVTGFQLELVSPSNMRHYTFFVEHRNLGFEYILGEGVGGSGFSGHSRGGHVGLNNLHLILSKYKTYLLAIIDDLYSVILNPANYLPPQSVYEDDTDLNTVASHLSKFSLAVLHYGYSEYNLNIEIDKAHDKATIIQSAF</sequence>
<evidence type="ECO:0000256" key="2">
    <source>
        <dbReference type="ARBA" id="ARBA00046325"/>
    </source>
</evidence>
<keyword evidence="3" id="KW-0732">Signal</keyword>
<feature type="domain" description="Diels-Alderase C-terminal" evidence="4">
    <location>
        <begin position="264"/>
        <end position="395"/>
    </location>
</feature>
<name>A0A553HTH1_9PEZI</name>
<evidence type="ECO:0000256" key="3">
    <source>
        <dbReference type="SAM" id="SignalP"/>
    </source>
</evidence>
<dbReference type="Proteomes" id="UP000319160">
    <property type="component" value="Unassembled WGS sequence"/>
</dbReference>
<dbReference type="GO" id="GO:0016853">
    <property type="term" value="F:isomerase activity"/>
    <property type="evidence" value="ECO:0007669"/>
    <property type="project" value="UniProtKB-KW"/>
</dbReference>
<protein>
    <submittedName>
        <fullName evidence="6">Uncharacterized protein</fullName>
    </submittedName>
</protein>
<comment type="similarity">
    <text evidence="2">Belongs to the Diels-Alderase family.</text>
</comment>
<gene>
    <name evidence="6" type="ORF">FHL15_007832</name>
</gene>